<feature type="region of interest" description="Disordered" evidence="1">
    <location>
        <begin position="218"/>
        <end position="252"/>
    </location>
</feature>
<dbReference type="EMBL" id="CAJNOR010003629">
    <property type="protein sequence ID" value="CAF1432272.1"/>
    <property type="molecule type" value="Genomic_DNA"/>
</dbReference>
<keyword evidence="4" id="KW-1185">Reference proteome</keyword>
<dbReference type="AlphaFoldDB" id="A0A815NAS7"/>
<dbReference type="Pfam" id="PF05699">
    <property type="entry name" value="Dimer_Tnp_hAT"/>
    <property type="match status" value="1"/>
</dbReference>
<dbReference type="SUPFAM" id="SSF53098">
    <property type="entry name" value="Ribonuclease H-like"/>
    <property type="match status" value="1"/>
</dbReference>
<evidence type="ECO:0000256" key="1">
    <source>
        <dbReference type="SAM" id="MobiDB-lite"/>
    </source>
</evidence>
<dbReference type="InterPro" id="IPR012337">
    <property type="entry name" value="RNaseH-like_sf"/>
</dbReference>
<evidence type="ECO:0000259" key="2">
    <source>
        <dbReference type="Pfam" id="PF05699"/>
    </source>
</evidence>
<dbReference type="PANTHER" id="PTHR37432:SF1">
    <property type="entry name" value="HAT C-TERMINAL DIMERISATION DOMAIN-CONTAINING PROTEIN-RELATED"/>
    <property type="match status" value="1"/>
</dbReference>
<accession>A0A815NAS7</accession>
<comment type="caution">
    <text evidence="3">The sequence shown here is derived from an EMBL/GenBank/DDBJ whole genome shotgun (WGS) entry which is preliminary data.</text>
</comment>
<reference evidence="3" key="1">
    <citation type="submission" date="2021-02" db="EMBL/GenBank/DDBJ databases">
        <authorList>
            <person name="Nowell W R."/>
        </authorList>
    </citation>
    <scope>NUCLEOTIDE SEQUENCE</scope>
</reference>
<dbReference type="GO" id="GO:0046983">
    <property type="term" value="F:protein dimerization activity"/>
    <property type="evidence" value="ECO:0007669"/>
    <property type="project" value="InterPro"/>
</dbReference>
<feature type="compositionally biased region" description="Acidic residues" evidence="1">
    <location>
        <begin position="241"/>
        <end position="252"/>
    </location>
</feature>
<evidence type="ECO:0000313" key="4">
    <source>
        <dbReference type="Proteomes" id="UP000663828"/>
    </source>
</evidence>
<organism evidence="3 4">
    <name type="scientific">Adineta ricciae</name>
    <name type="common">Rotifer</name>
    <dbReference type="NCBI Taxonomy" id="249248"/>
    <lineage>
        <taxon>Eukaryota</taxon>
        <taxon>Metazoa</taxon>
        <taxon>Spiralia</taxon>
        <taxon>Gnathifera</taxon>
        <taxon>Rotifera</taxon>
        <taxon>Eurotatoria</taxon>
        <taxon>Bdelloidea</taxon>
        <taxon>Adinetida</taxon>
        <taxon>Adinetidae</taxon>
        <taxon>Adineta</taxon>
    </lineage>
</organism>
<proteinExistence type="predicted"/>
<dbReference type="Proteomes" id="UP000663828">
    <property type="component" value="Unassembled WGS sequence"/>
</dbReference>
<protein>
    <recommendedName>
        <fullName evidence="2">HAT C-terminal dimerisation domain-containing protein</fullName>
    </recommendedName>
</protein>
<sequence>MNQYVITVDFWCEQRTKVHYGGVTIHTFTEEHGFQVFVLACKPKDLPSQSEYNIRIFTDKILESYDLDLITSTAAQVDFVSQLLPQQQAQSSTVNDGNSFLSCCFDQLSKSNTVADSNDEIKRYLQSHDSIIGTEDPLPFWTRHKNSHPILYSIATEILIIPDSNTAVERLFSASGKNSYTSVRTRLSTQKVDKLMFKKKLPSLKKLFGTNNKLNNFNDSLQSTTHQSKKRPHDTLSSSDSDSDCIVDDIKE</sequence>
<feature type="domain" description="HAT C-terminal dimerisation" evidence="2">
    <location>
        <begin position="124"/>
        <end position="198"/>
    </location>
</feature>
<dbReference type="PANTHER" id="PTHR37432">
    <property type="entry name" value="PROTEIN CBG21304"/>
    <property type="match status" value="1"/>
</dbReference>
<evidence type="ECO:0000313" key="3">
    <source>
        <dbReference type="EMBL" id="CAF1432272.1"/>
    </source>
</evidence>
<dbReference type="InterPro" id="IPR008906">
    <property type="entry name" value="HATC_C_dom"/>
</dbReference>
<name>A0A815NAS7_ADIRI</name>
<gene>
    <name evidence="3" type="ORF">XAT740_LOCUS35847</name>
</gene>